<gene>
    <name evidence="12" type="ORF">DCAF_LOCUS23689</name>
</gene>
<reference evidence="12 13" key="1">
    <citation type="submission" date="2024-01" db="EMBL/GenBank/DDBJ databases">
        <authorList>
            <person name="Waweru B."/>
        </authorList>
    </citation>
    <scope>NUCLEOTIDE SEQUENCE [LARGE SCALE GENOMIC DNA]</scope>
</reference>
<protein>
    <recommendedName>
        <fullName evidence="14">Cytochrome P450</fullName>
    </recommendedName>
</protein>
<keyword evidence="11" id="KW-0732">Signal</keyword>
<dbReference type="PRINTS" id="PR00385">
    <property type="entry name" value="P450"/>
</dbReference>
<evidence type="ECO:0000256" key="11">
    <source>
        <dbReference type="SAM" id="SignalP"/>
    </source>
</evidence>
<comment type="cofactor">
    <cofactor evidence="1 9">
        <name>heme</name>
        <dbReference type="ChEBI" id="CHEBI:30413"/>
    </cofactor>
</comment>
<comment type="subcellular location">
    <subcellularLocation>
        <location evidence="2">Membrane</location>
        <topology evidence="2">Single-pass membrane protein</topology>
    </subcellularLocation>
</comment>
<dbReference type="InterPro" id="IPR001128">
    <property type="entry name" value="Cyt_P450"/>
</dbReference>
<dbReference type="PROSITE" id="PS00086">
    <property type="entry name" value="CYTOCHROME_P450"/>
    <property type="match status" value="1"/>
</dbReference>
<dbReference type="PRINTS" id="PR00463">
    <property type="entry name" value="EP450I"/>
</dbReference>
<dbReference type="Pfam" id="PF00067">
    <property type="entry name" value="p450"/>
    <property type="match status" value="1"/>
</dbReference>
<evidence type="ECO:0000256" key="7">
    <source>
        <dbReference type="ARBA" id="ARBA00023002"/>
    </source>
</evidence>
<evidence type="ECO:0000256" key="1">
    <source>
        <dbReference type="ARBA" id="ARBA00001971"/>
    </source>
</evidence>
<dbReference type="GO" id="GO:0020037">
    <property type="term" value="F:heme binding"/>
    <property type="evidence" value="ECO:0007669"/>
    <property type="project" value="InterPro"/>
</dbReference>
<keyword evidence="5 9" id="KW-0479">Metal-binding</keyword>
<comment type="caution">
    <text evidence="12">The sequence shown here is derived from an EMBL/GenBank/DDBJ whole genome shotgun (WGS) entry which is preliminary data.</text>
</comment>
<feature type="signal peptide" evidence="11">
    <location>
        <begin position="1"/>
        <end position="25"/>
    </location>
</feature>
<keyword evidence="10" id="KW-0503">Monooxygenase</keyword>
<comment type="similarity">
    <text evidence="3 10">Belongs to the cytochrome P450 family.</text>
</comment>
<dbReference type="PANTHER" id="PTHR24286">
    <property type="entry name" value="CYTOCHROME P450 26"/>
    <property type="match status" value="1"/>
</dbReference>
<evidence type="ECO:0000256" key="9">
    <source>
        <dbReference type="PIRSR" id="PIRSR602401-1"/>
    </source>
</evidence>
<dbReference type="GO" id="GO:0004497">
    <property type="term" value="F:monooxygenase activity"/>
    <property type="evidence" value="ECO:0007669"/>
    <property type="project" value="UniProtKB-KW"/>
</dbReference>
<evidence type="ECO:0000256" key="10">
    <source>
        <dbReference type="RuleBase" id="RU000461"/>
    </source>
</evidence>
<sequence length="476" mass="54534">MDPAMFFSLLLLLLPLYFLLRHKSSRRLPPGSLGLPIIGQSISFLHAMRENTAEQWLQNRIRKYGPIWKMSLFGKPTVFLSGQAANKFIYTCDCSILVNQKPLSVRRICGDRNILELSGLEHKRVRGALVSFLKPEVLRQYVRKMDERIRKHFEMHWHGKQKVSAMPLMKILTFNIMSSLIIGIEGGAKRDVLVELFQQLIKGALSVPINFPFTRFSRSLQASRKIRMIIMDLIHERRAAQKQQPAFPQQDLITGLLSLRNEDFLVALSDEEIADNAITIMIAGHDTISVLLTLLIRLLANDQAVYAGIAQEQEEVAKSKASGEFLTWDDLARMKYTWRVALECLRMTPPVFNSFRKVLKDFEYEGYVIPKGWQVTWAACMTHMDESLFPDPTKFDPNHFEKKIPPYSLVAFGGGARICPGYEFARLETLITIHHLVNKFTWKLCCPGINFSRDPMPTFKDGLEIEIKPKIPVEVN</sequence>
<dbReference type="InterPro" id="IPR036396">
    <property type="entry name" value="Cyt_P450_sf"/>
</dbReference>
<dbReference type="GO" id="GO:0005506">
    <property type="term" value="F:iron ion binding"/>
    <property type="evidence" value="ECO:0007669"/>
    <property type="project" value="InterPro"/>
</dbReference>
<evidence type="ECO:0000256" key="3">
    <source>
        <dbReference type="ARBA" id="ARBA00010617"/>
    </source>
</evidence>
<dbReference type="EMBL" id="CAWUPB010001184">
    <property type="protein sequence ID" value="CAK7351109.1"/>
    <property type="molecule type" value="Genomic_DNA"/>
</dbReference>
<keyword evidence="6" id="KW-0472">Membrane</keyword>
<evidence type="ECO:0000256" key="2">
    <source>
        <dbReference type="ARBA" id="ARBA00004167"/>
    </source>
</evidence>
<dbReference type="SUPFAM" id="SSF48264">
    <property type="entry name" value="Cytochrome P450"/>
    <property type="match status" value="1"/>
</dbReference>
<accession>A0AAV1SLT9</accession>
<dbReference type="GO" id="GO:0016020">
    <property type="term" value="C:membrane"/>
    <property type="evidence" value="ECO:0007669"/>
    <property type="project" value="UniProtKB-SubCell"/>
</dbReference>
<dbReference type="InterPro" id="IPR017972">
    <property type="entry name" value="Cyt_P450_CS"/>
</dbReference>
<dbReference type="AlphaFoldDB" id="A0AAV1SLT9"/>
<dbReference type="GO" id="GO:0016125">
    <property type="term" value="P:sterol metabolic process"/>
    <property type="evidence" value="ECO:0007669"/>
    <property type="project" value="TreeGrafter"/>
</dbReference>
<dbReference type="Proteomes" id="UP001314170">
    <property type="component" value="Unassembled WGS sequence"/>
</dbReference>
<dbReference type="FunFam" id="1.10.630.10:FF:000022">
    <property type="entry name" value="Taxadiene 5-alpha hydroxylase"/>
    <property type="match status" value="1"/>
</dbReference>
<dbReference type="GO" id="GO:0016705">
    <property type="term" value="F:oxidoreductase activity, acting on paired donors, with incorporation or reduction of molecular oxygen"/>
    <property type="evidence" value="ECO:0007669"/>
    <property type="project" value="InterPro"/>
</dbReference>
<evidence type="ECO:0008006" key="14">
    <source>
        <dbReference type="Google" id="ProtNLM"/>
    </source>
</evidence>
<name>A0AAV1SLT9_9ROSI</name>
<dbReference type="PANTHER" id="PTHR24286:SF217">
    <property type="entry name" value="OS07G0520300 PROTEIN"/>
    <property type="match status" value="1"/>
</dbReference>
<organism evidence="12 13">
    <name type="scientific">Dovyalis caffra</name>
    <dbReference type="NCBI Taxonomy" id="77055"/>
    <lineage>
        <taxon>Eukaryota</taxon>
        <taxon>Viridiplantae</taxon>
        <taxon>Streptophyta</taxon>
        <taxon>Embryophyta</taxon>
        <taxon>Tracheophyta</taxon>
        <taxon>Spermatophyta</taxon>
        <taxon>Magnoliopsida</taxon>
        <taxon>eudicotyledons</taxon>
        <taxon>Gunneridae</taxon>
        <taxon>Pentapetalae</taxon>
        <taxon>rosids</taxon>
        <taxon>fabids</taxon>
        <taxon>Malpighiales</taxon>
        <taxon>Salicaceae</taxon>
        <taxon>Flacourtieae</taxon>
        <taxon>Dovyalis</taxon>
    </lineage>
</organism>
<keyword evidence="8 9" id="KW-0408">Iron</keyword>
<keyword evidence="4" id="KW-0812">Transmembrane</keyword>
<proteinExistence type="inferred from homology"/>
<evidence type="ECO:0000256" key="5">
    <source>
        <dbReference type="ARBA" id="ARBA00022723"/>
    </source>
</evidence>
<evidence type="ECO:0000256" key="6">
    <source>
        <dbReference type="ARBA" id="ARBA00022989"/>
    </source>
</evidence>
<dbReference type="Gene3D" id="1.10.630.10">
    <property type="entry name" value="Cytochrome P450"/>
    <property type="match status" value="1"/>
</dbReference>
<keyword evidence="7 10" id="KW-0560">Oxidoreductase</keyword>
<evidence type="ECO:0000256" key="4">
    <source>
        <dbReference type="ARBA" id="ARBA00022692"/>
    </source>
</evidence>
<keyword evidence="6" id="KW-1133">Transmembrane helix</keyword>
<dbReference type="CDD" id="cd11043">
    <property type="entry name" value="CYP90-like"/>
    <property type="match status" value="1"/>
</dbReference>
<feature type="binding site" description="axial binding residue" evidence="9">
    <location>
        <position position="419"/>
    </location>
    <ligand>
        <name>heme</name>
        <dbReference type="ChEBI" id="CHEBI:30413"/>
    </ligand>
    <ligandPart>
        <name>Fe</name>
        <dbReference type="ChEBI" id="CHEBI:18248"/>
    </ligandPart>
</feature>
<evidence type="ECO:0000313" key="13">
    <source>
        <dbReference type="Proteomes" id="UP001314170"/>
    </source>
</evidence>
<keyword evidence="13" id="KW-1185">Reference proteome</keyword>
<evidence type="ECO:0000313" key="12">
    <source>
        <dbReference type="EMBL" id="CAK7351109.1"/>
    </source>
</evidence>
<evidence type="ECO:0000256" key="8">
    <source>
        <dbReference type="ARBA" id="ARBA00023004"/>
    </source>
</evidence>
<feature type="chain" id="PRO_5043819196" description="Cytochrome P450" evidence="11">
    <location>
        <begin position="26"/>
        <end position="476"/>
    </location>
</feature>
<keyword evidence="9 10" id="KW-0349">Heme</keyword>
<dbReference type="InterPro" id="IPR002401">
    <property type="entry name" value="Cyt_P450_E_grp-I"/>
</dbReference>